<evidence type="ECO:0000313" key="1">
    <source>
        <dbReference type="EMBL" id="CAD8208347.1"/>
    </source>
</evidence>
<dbReference type="AlphaFoldDB" id="A0A8S1Y5C4"/>
<gene>
    <name evidence="1" type="ORF">POCTA_138.1.T1440006</name>
</gene>
<dbReference type="Proteomes" id="UP000683925">
    <property type="component" value="Unassembled WGS sequence"/>
</dbReference>
<dbReference type="EMBL" id="CAJJDP010000145">
    <property type="protein sequence ID" value="CAD8208347.1"/>
    <property type="molecule type" value="Genomic_DNA"/>
</dbReference>
<sequence>MHKSQIQKLQSIKTQAKKEIENPKRNFFKLPSPKNFQWFQNSLRLKYYQCPYLEDLDAQIEMGGNNTHSQLAFLQTLINKSYENKFNEPRDSPQLCYASEHIFKMLPQSINRSSSLLLRSSSQGNVANSSQSNNKIADPQINKIKSFLEKTKTFKTTVDQKSQLRPRNQILKSKVCQSKLKQNFVNYKNCEESKNNLDSMSQISKQQISFLIHYHPEIALNQSIYQNEYIHINYYQITLKAYLQKNAKLTLIQKIFIESIQNTCQYQNKIITFTICSENQFPLQNMVQVFHVPKLLAKCNIVQFQYKRFWNEFNMINFYQYSFCFFHQFFFKFGSILRSFLIQNRQQLFFTLIFKCQIYEIRRKIIK</sequence>
<organism evidence="1 2">
    <name type="scientific">Paramecium octaurelia</name>
    <dbReference type="NCBI Taxonomy" id="43137"/>
    <lineage>
        <taxon>Eukaryota</taxon>
        <taxon>Sar</taxon>
        <taxon>Alveolata</taxon>
        <taxon>Ciliophora</taxon>
        <taxon>Intramacronucleata</taxon>
        <taxon>Oligohymenophorea</taxon>
        <taxon>Peniculida</taxon>
        <taxon>Parameciidae</taxon>
        <taxon>Paramecium</taxon>
    </lineage>
</organism>
<proteinExistence type="predicted"/>
<evidence type="ECO:0000313" key="2">
    <source>
        <dbReference type="Proteomes" id="UP000683925"/>
    </source>
</evidence>
<protein>
    <submittedName>
        <fullName evidence="1">Uncharacterized protein</fullName>
    </submittedName>
</protein>
<name>A0A8S1Y5C4_PAROT</name>
<reference evidence="1" key="1">
    <citation type="submission" date="2021-01" db="EMBL/GenBank/DDBJ databases">
        <authorList>
            <consortium name="Genoscope - CEA"/>
            <person name="William W."/>
        </authorList>
    </citation>
    <scope>NUCLEOTIDE SEQUENCE</scope>
</reference>
<comment type="caution">
    <text evidence="1">The sequence shown here is derived from an EMBL/GenBank/DDBJ whole genome shotgun (WGS) entry which is preliminary data.</text>
</comment>
<keyword evidence="2" id="KW-1185">Reference proteome</keyword>
<accession>A0A8S1Y5C4</accession>